<feature type="region of interest" description="Disordered" evidence="1">
    <location>
        <begin position="63"/>
        <end position="86"/>
    </location>
</feature>
<evidence type="ECO:0000313" key="2">
    <source>
        <dbReference type="EMBL" id="KAK9939674.1"/>
    </source>
</evidence>
<evidence type="ECO:0000313" key="3">
    <source>
        <dbReference type="Proteomes" id="UP001457282"/>
    </source>
</evidence>
<name>A0AAW1XUR3_RUBAR</name>
<proteinExistence type="predicted"/>
<dbReference type="EMBL" id="JBEDUW010000003">
    <property type="protein sequence ID" value="KAK9939674.1"/>
    <property type="molecule type" value="Genomic_DNA"/>
</dbReference>
<evidence type="ECO:0000256" key="1">
    <source>
        <dbReference type="SAM" id="MobiDB-lite"/>
    </source>
</evidence>
<reference evidence="2 3" key="1">
    <citation type="journal article" date="2023" name="G3 (Bethesda)">
        <title>A chromosome-length genome assembly and annotation of blackberry (Rubus argutus, cv. 'Hillquist').</title>
        <authorList>
            <person name="Bruna T."/>
            <person name="Aryal R."/>
            <person name="Dudchenko O."/>
            <person name="Sargent D.J."/>
            <person name="Mead D."/>
            <person name="Buti M."/>
            <person name="Cavallini A."/>
            <person name="Hytonen T."/>
            <person name="Andres J."/>
            <person name="Pham M."/>
            <person name="Weisz D."/>
            <person name="Mascagni F."/>
            <person name="Usai G."/>
            <person name="Natali L."/>
            <person name="Bassil N."/>
            <person name="Fernandez G.E."/>
            <person name="Lomsadze A."/>
            <person name="Armour M."/>
            <person name="Olukolu B."/>
            <person name="Poorten T."/>
            <person name="Britton C."/>
            <person name="Davik J."/>
            <person name="Ashrafi H."/>
            <person name="Aiden E.L."/>
            <person name="Borodovsky M."/>
            <person name="Worthington M."/>
        </authorList>
    </citation>
    <scope>NUCLEOTIDE SEQUENCE [LARGE SCALE GENOMIC DNA]</scope>
    <source>
        <strain evidence="2">PI 553951</strain>
    </source>
</reference>
<keyword evidence="3" id="KW-1185">Reference proteome</keyword>
<feature type="region of interest" description="Disordered" evidence="1">
    <location>
        <begin position="291"/>
        <end position="310"/>
    </location>
</feature>
<sequence>MSSKPLNSREYQEQVAKAEEFKRRILTLYSAKKIQPSPSNFLGYVGTAVAIGSHLYLGPWDEKFKGKRSQGESSGGKEKRQRMSSQQVLVIKSSDGIMKCSGPEKMAMTKSPKTTKRSKAILAKPISQLPPTEGTDEDTILKSLCRAMRPLENEDEVESEAPPANFVIEPLLIEEEVFGSALMPSPGSANQPSFVPRTLIIPTPGSPISYPSLSNHGGLSSHVNLEVVIINEIPMENLPVLNPIEDSITNLDKFGVDKTLGKIASSQREVQYVQSIPTNLSIIEQTPESSAHASKARVEESFSQPNEVVMDNPNVESTEVMEKIAFESQMEAYVDQIEGSNMTLVACETPDQSSSDTYNHPPFYVLPPSNSGQDSPHHLSDGDMDLERTLNEIEILLNPPNPLSSEEIHHIKFL</sequence>
<gene>
    <name evidence="2" type="ORF">M0R45_016363</name>
</gene>
<dbReference type="Proteomes" id="UP001457282">
    <property type="component" value="Unassembled WGS sequence"/>
</dbReference>
<dbReference type="AlphaFoldDB" id="A0AAW1XUR3"/>
<protein>
    <submittedName>
        <fullName evidence="2">Uncharacterized protein</fullName>
    </submittedName>
</protein>
<organism evidence="2 3">
    <name type="scientific">Rubus argutus</name>
    <name type="common">Southern blackberry</name>
    <dbReference type="NCBI Taxonomy" id="59490"/>
    <lineage>
        <taxon>Eukaryota</taxon>
        <taxon>Viridiplantae</taxon>
        <taxon>Streptophyta</taxon>
        <taxon>Embryophyta</taxon>
        <taxon>Tracheophyta</taxon>
        <taxon>Spermatophyta</taxon>
        <taxon>Magnoliopsida</taxon>
        <taxon>eudicotyledons</taxon>
        <taxon>Gunneridae</taxon>
        <taxon>Pentapetalae</taxon>
        <taxon>rosids</taxon>
        <taxon>fabids</taxon>
        <taxon>Rosales</taxon>
        <taxon>Rosaceae</taxon>
        <taxon>Rosoideae</taxon>
        <taxon>Rosoideae incertae sedis</taxon>
        <taxon>Rubus</taxon>
    </lineage>
</organism>
<comment type="caution">
    <text evidence="2">The sequence shown here is derived from an EMBL/GenBank/DDBJ whole genome shotgun (WGS) entry which is preliminary data.</text>
</comment>
<accession>A0AAW1XUR3</accession>